<dbReference type="PANTHER" id="PTHR34824:SF1">
    <property type="entry name" value="HEAT-INDUCIBLE TRANSCRIPTION REPRESSOR HRCA"/>
    <property type="match status" value="1"/>
</dbReference>
<protein>
    <recommendedName>
        <fullName evidence="5">Heat-inducible transcription repressor HrcA C-terminal domain-containing protein</fullName>
    </recommendedName>
</protein>
<dbReference type="GO" id="GO:0003677">
    <property type="term" value="F:DNA binding"/>
    <property type="evidence" value="ECO:0007669"/>
    <property type="project" value="InterPro"/>
</dbReference>
<dbReference type="AlphaFoldDB" id="A0A381S190"/>
<dbReference type="InterPro" id="IPR036390">
    <property type="entry name" value="WH_DNA-bd_sf"/>
</dbReference>
<dbReference type="PIRSF" id="PIRSF005485">
    <property type="entry name" value="HrcA"/>
    <property type="match status" value="1"/>
</dbReference>
<keyword evidence="4" id="KW-0804">Transcription</keyword>
<accession>A0A381S190</accession>
<reference evidence="6" key="1">
    <citation type="submission" date="2018-05" db="EMBL/GenBank/DDBJ databases">
        <authorList>
            <person name="Lanie J.A."/>
            <person name="Ng W.-L."/>
            <person name="Kazmierczak K.M."/>
            <person name="Andrzejewski T.M."/>
            <person name="Davidsen T.M."/>
            <person name="Wayne K.J."/>
            <person name="Tettelin H."/>
            <person name="Glass J.I."/>
            <person name="Rusch D."/>
            <person name="Podicherti R."/>
            <person name="Tsui H.-C.T."/>
            <person name="Winkler M.E."/>
        </authorList>
    </citation>
    <scope>NUCLEOTIDE SEQUENCE</scope>
</reference>
<dbReference type="Gene3D" id="3.30.450.40">
    <property type="match status" value="1"/>
</dbReference>
<evidence type="ECO:0000259" key="5">
    <source>
        <dbReference type="Pfam" id="PF01628"/>
    </source>
</evidence>
<evidence type="ECO:0000256" key="2">
    <source>
        <dbReference type="ARBA" id="ARBA00023015"/>
    </source>
</evidence>
<dbReference type="EMBL" id="UINC01002483">
    <property type="protein sequence ID" value="SUZ97159.1"/>
    <property type="molecule type" value="Genomic_DNA"/>
</dbReference>
<keyword evidence="3" id="KW-0346">Stress response</keyword>
<gene>
    <name evidence="6" type="ORF">METZ01_LOCUS50013</name>
</gene>
<keyword evidence="1" id="KW-0678">Repressor</keyword>
<dbReference type="Gene3D" id="1.10.10.10">
    <property type="entry name" value="Winged helix-like DNA-binding domain superfamily/Winged helix DNA-binding domain"/>
    <property type="match status" value="1"/>
</dbReference>
<dbReference type="InterPro" id="IPR036388">
    <property type="entry name" value="WH-like_DNA-bd_sf"/>
</dbReference>
<organism evidence="6">
    <name type="scientific">marine metagenome</name>
    <dbReference type="NCBI Taxonomy" id="408172"/>
    <lineage>
        <taxon>unclassified sequences</taxon>
        <taxon>metagenomes</taxon>
        <taxon>ecological metagenomes</taxon>
    </lineage>
</organism>
<dbReference type="InterPro" id="IPR002571">
    <property type="entry name" value="HrcA"/>
</dbReference>
<dbReference type="PANTHER" id="PTHR34824">
    <property type="entry name" value="HEAT-INDUCIBLE TRANSCRIPTION REPRESSOR HRCA"/>
    <property type="match status" value="1"/>
</dbReference>
<keyword evidence="2" id="KW-0805">Transcription regulation</keyword>
<evidence type="ECO:0000256" key="1">
    <source>
        <dbReference type="ARBA" id="ARBA00022491"/>
    </source>
</evidence>
<evidence type="ECO:0000256" key="4">
    <source>
        <dbReference type="ARBA" id="ARBA00023163"/>
    </source>
</evidence>
<proteinExistence type="inferred from homology"/>
<dbReference type="HAMAP" id="MF_00081">
    <property type="entry name" value="HrcA"/>
    <property type="match status" value="1"/>
</dbReference>
<dbReference type="NCBIfam" id="TIGR00331">
    <property type="entry name" value="hrcA"/>
    <property type="match status" value="1"/>
</dbReference>
<dbReference type="GO" id="GO:0045892">
    <property type="term" value="P:negative regulation of DNA-templated transcription"/>
    <property type="evidence" value="ECO:0007669"/>
    <property type="project" value="TreeGrafter"/>
</dbReference>
<feature type="domain" description="Heat-inducible transcription repressor HrcA C-terminal" evidence="5">
    <location>
        <begin position="111"/>
        <end position="326"/>
    </location>
</feature>
<evidence type="ECO:0000313" key="6">
    <source>
        <dbReference type="EMBL" id="SUZ97159.1"/>
    </source>
</evidence>
<dbReference type="InterPro" id="IPR021153">
    <property type="entry name" value="HrcA_C"/>
</dbReference>
<dbReference type="SUPFAM" id="SSF46785">
    <property type="entry name" value="Winged helix' DNA-binding domain"/>
    <property type="match status" value="1"/>
</dbReference>
<dbReference type="Gene3D" id="3.30.390.60">
    <property type="entry name" value="Heat-inducible transcription repressor hrca homolog, domain 3"/>
    <property type="match status" value="1"/>
</dbReference>
<evidence type="ECO:0000256" key="3">
    <source>
        <dbReference type="ARBA" id="ARBA00023016"/>
    </source>
</evidence>
<dbReference type="SUPFAM" id="SSF55781">
    <property type="entry name" value="GAF domain-like"/>
    <property type="match status" value="1"/>
</dbReference>
<name>A0A381S190_9ZZZZ</name>
<dbReference type="Pfam" id="PF01628">
    <property type="entry name" value="HrcA"/>
    <property type="match status" value="1"/>
</dbReference>
<dbReference type="InterPro" id="IPR023120">
    <property type="entry name" value="WHTH_transcript_rep_HrcA_IDD"/>
</dbReference>
<sequence>MKEQDSKGLSEREHLVLMTTIEDYIEVNHPVGSNFLKKRHLFSFSPATIRNTLACLESKGMLTHTHTSSGRIPTDEGYRYYVDKLSDSEKMEGKLDEDTFKNLIQTTSNIDDLMQATAILLSKVSRLFGFVMISEVNKSILTDIELISLSSDRVMVVLAMKTGLIRSIVLELKVVVNQNELDSITAILKECLLGLSLDEIQKTIHFRVCGSDVFDHEIIQVLINEPASHFSLAGNTLIYTSSFSELLNYPEFQEVTILQKTIKALEKRNIKQFIKSNVGSKKKYTFIGHETNNDLMDHFSILTSQFRSDLVTGQLAVLGPTRLRYQFVKRILEDFSKVLPNVC</sequence>
<dbReference type="InterPro" id="IPR029016">
    <property type="entry name" value="GAF-like_dom_sf"/>
</dbReference>